<evidence type="ECO:0000313" key="3">
    <source>
        <dbReference type="Proteomes" id="UP001266305"/>
    </source>
</evidence>
<dbReference type="EMBL" id="JASSZA010000003">
    <property type="protein sequence ID" value="KAK2116203.1"/>
    <property type="molecule type" value="Genomic_DNA"/>
</dbReference>
<dbReference type="InterPro" id="IPR036433">
    <property type="entry name" value="EF1B_G_C_sf"/>
</dbReference>
<accession>A0ABQ9W3J8</accession>
<evidence type="ECO:0000256" key="1">
    <source>
        <dbReference type="SAM" id="MobiDB-lite"/>
    </source>
</evidence>
<feature type="compositionally biased region" description="Basic residues" evidence="1">
    <location>
        <begin position="9"/>
        <end position="31"/>
    </location>
</feature>
<reference evidence="2 3" key="1">
    <citation type="submission" date="2023-05" db="EMBL/GenBank/DDBJ databases">
        <title>B98-5 Cell Line De Novo Hybrid Assembly: An Optical Mapping Approach.</title>
        <authorList>
            <person name="Kananen K."/>
            <person name="Auerbach J.A."/>
            <person name="Kautto E."/>
            <person name="Blachly J.S."/>
        </authorList>
    </citation>
    <scope>NUCLEOTIDE SEQUENCE [LARGE SCALE GENOMIC DNA]</scope>
    <source>
        <strain evidence="2">B95-8</strain>
        <tissue evidence="2">Cell line</tissue>
    </source>
</reference>
<gene>
    <name evidence="2" type="ORF">P7K49_006829</name>
</gene>
<dbReference type="SUPFAM" id="SSF89942">
    <property type="entry name" value="eEF1-gamma domain"/>
    <property type="match status" value="1"/>
</dbReference>
<name>A0ABQ9W3J8_SAGOE</name>
<evidence type="ECO:0000313" key="2">
    <source>
        <dbReference type="EMBL" id="KAK2116203.1"/>
    </source>
</evidence>
<proteinExistence type="predicted"/>
<protein>
    <submittedName>
        <fullName evidence="2">Uncharacterized protein</fullName>
    </submittedName>
</protein>
<comment type="caution">
    <text evidence="2">The sequence shown here is derived from an EMBL/GenBank/DDBJ whole genome shotgun (WGS) entry which is preliminary data.</text>
</comment>
<keyword evidence="3" id="KW-1185">Reference proteome</keyword>
<sequence length="235" mass="26492">MLKSLQKASPKRRPHEKGKVHRKRSRNPRLSGRKRKWQLPLLLWRRECEQMLAAEPKVKDSFVHLPKSTFVLEAFKRKYSQVYTLSHCPVPGSTLIRMAGPCGIQNIPSRKHSLRHLTLSLITGMFKRVDKLRKMPLPMSASLEPGAPFVWSLGLLRPGACLSAESRLADGLPVIRMAETGYRKQGDSEAVWSLRFLGKGLLEYDKAFNQGEIVKWTSLAVAYLPASALQSDGAH</sequence>
<feature type="region of interest" description="Disordered" evidence="1">
    <location>
        <begin position="1"/>
        <end position="31"/>
    </location>
</feature>
<dbReference type="Proteomes" id="UP001266305">
    <property type="component" value="Unassembled WGS sequence"/>
</dbReference>
<organism evidence="2 3">
    <name type="scientific">Saguinus oedipus</name>
    <name type="common">Cotton-top tamarin</name>
    <name type="synonym">Oedipomidas oedipus</name>
    <dbReference type="NCBI Taxonomy" id="9490"/>
    <lineage>
        <taxon>Eukaryota</taxon>
        <taxon>Metazoa</taxon>
        <taxon>Chordata</taxon>
        <taxon>Craniata</taxon>
        <taxon>Vertebrata</taxon>
        <taxon>Euteleostomi</taxon>
        <taxon>Mammalia</taxon>
        <taxon>Eutheria</taxon>
        <taxon>Euarchontoglires</taxon>
        <taxon>Primates</taxon>
        <taxon>Haplorrhini</taxon>
        <taxon>Platyrrhini</taxon>
        <taxon>Cebidae</taxon>
        <taxon>Callitrichinae</taxon>
        <taxon>Saguinus</taxon>
    </lineage>
</organism>